<proteinExistence type="inferred from homology"/>
<dbReference type="InterPro" id="IPR012163">
    <property type="entry name" value="Sialyl_trans"/>
</dbReference>
<keyword evidence="12" id="KW-0472">Membrane</keyword>
<dbReference type="GO" id="GO:0032580">
    <property type="term" value="C:Golgi cisterna membrane"/>
    <property type="evidence" value="ECO:0007669"/>
    <property type="project" value="UniProtKB-SubCell"/>
</dbReference>
<evidence type="ECO:0000256" key="15">
    <source>
        <dbReference type="ARBA" id="ARBA00039107"/>
    </source>
</evidence>
<evidence type="ECO:0000256" key="23">
    <source>
        <dbReference type="PIRSR" id="PIRSR005557-2"/>
    </source>
</evidence>
<dbReference type="InterPro" id="IPR001675">
    <property type="entry name" value="Glyco_trans_29"/>
</dbReference>
<dbReference type="AlphaFoldDB" id="A0A3Q4IGT8"/>
<keyword evidence="5" id="KW-0964">Secreted</keyword>
<dbReference type="GO" id="GO:0005576">
    <property type="term" value="C:extracellular region"/>
    <property type="evidence" value="ECO:0007669"/>
    <property type="project" value="UniProtKB-SubCell"/>
</dbReference>
<evidence type="ECO:0000256" key="9">
    <source>
        <dbReference type="ARBA" id="ARBA00022968"/>
    </source>
</evidence>
<dbReference type="GO" id="GO:0097503">
    <property type="term" value="P:sialylation"/>
    <property type="evidence" value="ECO:0007669"/>
    <property type="project" value="TreeGrafter"/>
</dbReference>
<dbReference type="GeneTree" id="ENSGT00940000154725"/>
<evidence type="ECO:0000256" key="20">
    <source>
        <dbReference type="ARBA" id="ARBA00042448"/>
    </source>
</evidence>
<evidence type="ECO:0000256" key="17">
    <source>
        <dbReference type="ARBA" id="ARBA00041507"/>
    </source>
</evidence>
<evidence type="ECO:0000313" key="25">
    <source>
        <dbReference type="Proteomes" id="UP000261580"/>
    </source>
</evidence>
<keyword evidence="8" id="KW-0812">Transmembrane</keyword>
<keyword evidence="6" id="KW-0328">Glycosyltransferase</keyword>
<protein>
    <recommendedName>
        <fullName evidence="16">CMP-N-acetylneuraminate-beta-galactosamide-alpha-2,3-sialyltransferase 1</fullName>
        <ecNumber evidence="15">2.4.3.4</ecNumber>
    </recommendedName>
    <alternativeName>
        <fullName evidence="22">Gal-NAc6S</fullName>
    </alternativeName>
    <alternativeName>
        <fullName evidence="20">Gal-beta-1,3-GalNAc-alpha-2,3-sialyltransferase</fullName>
    </alternativeName>
    <alternativeName>
        <fullName evidence="18">ST3Gal I</fullName>
    </alternativeName>
    <alternativeName>
        <fullName evidence="19">ST3GalA.1</fullName>
    </alternativeName>
    <alternativeName>
        <fullName evidence="17">ST3O</fullName>
    </alternativeName>
    <alternativeName>
        <fullName evidence="21">Sialyltransferase 4A</fullName>
    </alternativeName>
</protein>
<keyword evidence="25" id="KW-1185">Reference proteome</keyword>
<evidence type="ECO:0000256" key="2">
    <source>
        <dbReference type="ARBA" id="ARBA00004613"/>
    </source>
</evidence>
<comment type="subcellular location">
    <subcellularLocation>
        <location evidence="1">Golgi apparatus</location>
        <location evidence="1">Golgi stack membrane</location>
        <topology evidence="1">Single-pass type II membrane protein</topology>
    </subcellularLocation>
    <subcellularLocation>
        <location evidence="2">Secreted</location>
    </subcellularLocation>
</comment>
<comment type="similarity">
    <text evidence="4">Belongs to the glycosyltransferase 29 family.</text>
</comment>
<evidence type="ECO:0000256" key="16">
    <source>
        <dbReference type="ARBA" id="ARBA00040101"/>
    </source>
</evidence>
<dbReference type="GO" id="GO:1901137">
    <property type="term" value="P:carbohydrate derivative biosynthetic process"/>
    <property type="evidence" value="ECO:0007669"/>
    <property type="project" value="UniProtKB-ARBA"/>
</dbReference>
<evidence type="ECO:0000256" key="5">
    <source>
        <dbReference type="ARBA" id="ARBA00022525"/>
    </source>
</evidence>
<evidence type="ECO:0000256" key="22">
    <source>
        <dbReference type="ARBA" id="ARBA00042991"/>
    </source>
</evidence>
<sequence>MLPLKMKLFILFFFIFATIIVVFYGNSYILTAYQHSFFYRNTSLCACDKCLMEYDPWLSELMEASPEPFLSVTNYMSEDIFNWWKRIQRDKRNYTFYNKTVDKIFHIFPPNVGFTRPSPDLCRTCAVVGNSGNLMGSFYGPLIDFHDIVIRMNRGPTKGFERDVGTKTTHHVMYPHSSTNLDNTTYLVLFPFKTYDLEWLIQSFTQRYVLCKVNTSVMILSPAFMKYVHHVWLKRKGKYPSTGFMTLILSLHMCDEVTIFGFGADSGGSWSHYFEIFRNKKFKTGAHPGAEEYKMIEKLHKKKTIVFFKGW</sequence>
<evidence type="ECO:0000256" key="14">
    <source>
        <dbReference type="ARBA" id="ARBA00023180"/>
    </source>
</evidence>
<evidence type="ECO:0000256" key="18">
    <source>
        <dbReference type="ARBA" id="ARBA00041997"/>
    </source>
</evidence>
<dbReference type="EC" id="2.4.3.4" evidence="15"/>
<dbReference type="PANTHER" id="PTHR46032">
    <property type="entry name" value="ALPHA-2,3-SIALYLTRANSFERASE ST3GAL I ISOFORM X1"/>
    <property type="match status" value="1"/>
</dbReference>
<reference evidence="24" key="2">
    <citation type="submission" date="2025-09" db="UniProtKB">
        <authorList>
            <consortium name="Ensembl"/>
        </authorList>
    </citation>
    <scope>IDENTIFICATION</scope>
</reference>
<evidence type="ECO:0000256" key="6">
    <source>
        <dbReference type="ARBA" id="ARBA00022676"/>
    </source>
</evidence>
<evidence type="ECO:0000256" key="12">
    <source>
        <dbReference type="ARBA" id="ARBA00023136"/>
    </source>
</evidence>
<accession>A0A3Q4IGT8</accession>
<dbReference type="PANTHER" id="PTHR46032:SF6">
    <property type="entry name" value="CMP-N-ACETYLNEURAMINATE-BETA-GALACTOSAMIDE-ALPHA-2,3-SIALYLTRANSFERASE 1"/>
    <property type="match status" value="1"/>
</dbReference>
<keyword evidence="13" id="KW-1015">Disulfide bond</keyword>
<dbReference type="Gene3D" id="3.90.1480.20">
    <property type="entry name" value="Glycosyl transferase family 29"/>
    <property type="match status" value="1"/>
</dbReference>
<evidence type="ECO:0000256" key="8">
    <source>
        <dbReference type="ARBA" id="ARBA00022692"/>
    </source>
</evidence>
<dbReference type="PIRSF" id="PIRSF005557">
    <property type="entry name" value="Sialyl_trans"/>
    <property type="match status" value="1"/>
</dbReference>
<feature type="disulfide bond" evidence="23">
    <location>
        <begin position="125"/>
        <end position="254"/>
    </location>
</feature>
<evidence type="ECO:0000256" key="10">
    <source>
        <dbReference type="ARBA" id="ARBA00022989"/>
    </source>
</evidence>
<keyword evidence="9" id="KW-0735">Signal-anchor</keyword>
<dbReference type="InterPro" id="IPR038578">
    <property type="entry name" value="GT29-like_sf"/>
</dbReference>
<evidence type="ECO:0000256" key="21">
    <source>
        <dbReference type="ARBA" id="ARBA00042682"/>
    </source>
</evidence>
<dbReference type="Proteomes" id="UP000261580">
    <property type="component" value="Unassembled WGS sequence"/>
</dbReference>
<keyword evidence="7" id="KW-0808">Transferase</keyword>
<reference evidence="24" key="1">
    <citation type="submission" date="2025-08" db="UniProtKB">
        <authorList>
            <consortium name="Ensembl"/>
        </authorList>
    </citation>
    <scope>IDENTIFICATION</scope>
</reference>
<keyword evidence="10" id="KW-1133">Transmembrane helix</keyword>
<dbReference type="Ensembl" id="ENSNBRT00000032612.1">
    <property type="protein sequence ID" value="ENSNBRP00000031807.1"/>
    <property type="gene ID" value="ENSNBRG00000024173.1"/>
</dbReference>
<comment type="pathway">
    <text evidence="3">Protein modification; protein glycosylation.</text>
</comment>
<dbReference type="FunFam" id="3.90.1480.20:FF:000015">
    <property type="entry name" value="Lactosylceramide alpha-2,3-sialyltransferase"/>
    <property type="match status" value="1"/>
</dbReference>
<evidence type="ECO:0000256" key="13">
    <source>
        <dbReference type="ARBA" id="ARBA00023157"/>
    </source>
</evidence>
<dbReference type="Pfam" id="PF00777">
    <property type="entry name" value="Glyco_transf_29"/>
    <property type="match status" value="1"/>
</dbReference>
<evidence type="ECO:0000256" key="11">
    <source>
        <dbReference type="ARBA" id="ARBA00023034"/>
    </source>
</evidence>
<name>A0A3Q4IGT8_NEOBR</name>
<keyword evidence="14" id="KW-0325">Glycoprotein</keyword>
<dbReference type="GO" id="GO:0003836">
    <property type="term" value="F:beta-galactoside (CMP) alpha-2,3-sialyltransferase activity"/>
    <property type="evidence" value="ECO:0007669"/>
    <property type="project" value="UniProtKB-EC"/>
</dbReference>
<evidence type="ECO:0000256" key="3">
    <source>
        <dbReference type="ARBA" id="ARBA00004922"/>
    </source>
</evidence>
<evidence type="ECO:0000256" key="4">
    <source>
        <dbReference type="ARBA" id="ARBA00006003"/>
    </source>
</evidence>
<evidence type="ECO:0000256" key="1">
    <source>
        <dbReference type="ARBA" id="ARBA00004447"/>
    </source>
</evidence>
<evidence type="ECO:0000256" key="7">
    <source>
        <dbReference type="ARBA" id="ARBA00022679"/>
    </source>
</evidence>
<dbReference type="InterPro" id="IPR051757">
    <property type="entry name" value="Beta-gal_alpha2-3_sialyltrans"/>
</dbReference>
<keyword evidence="11" id="KW-0333">Golgi apparatus</keyword>
<evidence type="ECO:0000256" key="19">
    <source>
        <dbReference type="ARBA" id="ARBA00042022"/>
    </source>
</evidence>
<evidence type="ECO:0000313" key="24">
    <source>
        <dbReference type="Ensembl" id="ENSNBRP00000031807.1"/>
    </source>
</evidence>
<organism evidence="24 25">
    <name type="scientific">Neolamprologus brichardi</name>
    <name type="common">Fairy cichlid</name>
    <name type="synonym">Lamprologus brichardi</name>
    <dbReference type="NCBI Taxonomy" id="32507"/>
    <lineage>
        <taxon>Eukaryota</taxon>
        <taxon>Metazoa</taxon>
        <taxon>Chordata</taxon>
        <taxon>Craniata</taxon>
        <taxon>Vertebrata</taxon>
        <taxon>Euteleostomi</taxon>
        <taxon>Actinopterygii</taxon>
        <taxon>Neopterygii</taxon>
        <taxon>Teleostei</taxon>
        <taxon>Neoteleostei</taxon>
        <taxon>Acanthomorphata</taxon>
        <taxon>Ovalentaria</taxon>
        <taxon>Cichlomorphae</taxon>
        <taxon>Cichliformes</taxon>
        <taxon>Cichlidae</taxon>
        <taxon>African cichlids</taxon>
        <taxon>Pseudocrenilabrinae</taxon>
        <taxon>Lamprologini</taxon>
        <taxon>Neolamprologus</taxon>
    </lineage>
</organism>